<feature type="coiled-coil region" evidence="1">
    <location>
        <begin position="19"/>
        <end position="46"/>
    </location>
</feature>
<accession>A0A3B0ZU96</accession>
<organism evidence="2">
    <name type="scientific">hydrothermal vent metagenome</name>
    <dbReference type="NCBI Taxonomy" id="652676"/>
    <lineage>
        <taxon>unclassified sequences</taxon>
        <taxon>metagenomes</taxon>
        <taxon>ecological metagenomes</taxon>
    </lineage>
</organism>
<sequence length="386" mass="42032">MNLTMKVLISAMGIVLNGNVFAETEIEKLRADVEELKKEVQKAGEWKEPSTLIHMSGYADVGYTNTENANDSFSVGRFSPIFHYQYRDLVMLESELEFEVEEDGSTSVTLEYLTIDLFLNDYMAFVAGKFLSPIGQFRQNLHPSWINKLPSAPPGFGHDGAAPVSDIGMQLRGGFPVAGIRSNYAVYVSNGPELIAEWGGAEFELDGIEAEGKNADTDNKKVIGGRFAILPITSLELGLSAATGKATVTSVEGTGAPALSNEQARSYDVLGFDFAWQLKGISVRGEYVKSKIGDAATGAAASAGADWTTWYTQFAYKFLPSKFEAAARYTDFDSVGTSKDQKQWALGVNYLFTNSVIGKVAYEINDGETGAKADDDRLMFQLAYGF</sequence>
<dbReference type="EMBL" id="UOFR01000043">
    <property type="protein sequence ID" value="VAW97058.1"/>
    <property type="molecule type" value="Genomic_DNA"/>
</dbReference>
<dbReference type="SUPFAM" id="SSF56935">
    <property type="entry name" value="Porins"/>
    <property type="match status" value="1"/>
</dbReference>
<gene>
    <name evidence="2" type="ORF">MNBD_GAMMA21-837</name>
</gene>
<evidence type="ECO:0000256" key="1">
    <source>
        <dbReference type="SAM" id="Coils"/>
    </source>
</evidence>
<dbReference type="Gene3D" id="2.40.160.10">
    <property type="entry name" value="Porin"/>
    <property type="match status" value="1"/>
</dbReference>
<proteinExistence type="predicted"/>
<evidence type="ECO:0008006" key="3">
    <source>
        <dbReference type="Google" id="ProtNLM"/>
    </source>
</evidence>
<protein>
    <recommendedName>
        <fullName evidence="3">Phosphate-selective porin O and P</fullName>
    </recommendedName>
</protein>
<name>A0A3B0ZU96_9ZZZZ</name>
<keyword evidence="1" id="KW-0175">Coiled coil</keyword>
<dbReference type="InterPro" id="IPR023614">
    <property type="entry name" value="Porin_dom_sf"/>
</dbReference>
<evidence type="ECO:0000313" key="2">
    <source>
        <dbReference type="EMBL" id="VAW97058.1"/>
    </source>
</evidence>
<dbReference type="AlphaFoldDB" id="A0A3B0ZU96"/>
<reference evidence="2" key="1">
    <citation type="submission" date="2018-06" db="EMBL/GenBank/DDBJ databases">
        <authorList>
            <person name="Zhirakovskaya E."/>
        </authorList>
    </citation>
    <scope>NUCLEOTIDE SEQUENCE</scope>
</reference>